<proteinExistence type="predicted"/>
<reference evidence="3 4" key="1">
    <citation type="submission" date="2021-06" db="EMBL/GenBank/DDBJ databases">
        <authorList>
            <person name="Palmer J.M."/>
        </authorList>
    </citation>
    <scope>NUCLEOTIDE SEQUENCE [LARGE SCALE GENOMIC DNA]</scope>
    <source>
        <strain evidence="3 4">CL_MEX2019</strain>
        <tissue evidence="3">Muscle</tissue>
    </source>
</reference>
<keyword evidence="2" id="KW-1133">Transmembrane helix</keyword>
<accession>A0ABU7DXY0</accession>
<evidence type="ECO:0000313" key="4">
    <source>
        <dbReference type="Proteomes" id="UP001352852"/>
    </source>
</evidence>
<keyword evidence="2" id="KW-0812">Transmembrane</keyword>
<evidence type="ECO:0000256" key="2">
    <source>
        <dbReference type="SAM" id="Phobius"/>
    </source>
</evidence>
<keyword evidence="4" id="KW-1185">Reference proteome</keyword>
<keyword evidence="2" id="KW-0472">Membrane</keyword>
<dbReference type="EMBL" id="JAHUTJ010041263">
    <property type="protein sequence ID" value="MED6279904.1"/>
    <property type="molecule type" value="Genomic_DNA"/>
</dbReference>
<protein>
    <submittedName>
        <fullName evidence="3">Uncharacterized protein</fullName>
    </submittedName>
</protein>
<feature type="transmembrane region" description="Helical" evidence="2">
    <location>
        <begin position="184"/>
        <end position="212"/>
    </location>
</feature>
<feature type="compositionally biased region" description="Low complexity" evidence="1">
    <location>
        <begin position="15"/>
        <end position="25"/>
    </location>
</feature>
<comment type="caution">
    <text evidence="3">The sequence shown here is derived from an EMBL/GenBank/DDBJ whole genome shotgun (WGS) entry which is preliminary data.</text>
</comment>
<evidence type="ECO:0000256" key="1">
    <source>
        <dbReference type="SAM" id="MobiDB-lite"/>
    </source>
</evidence>
<feature type="region of interest" description="Disordered" evidence="1">
    <location>
        <begin position="1"/>
        <end position="46"/>
    </location>
</feature>
<name>A0ABU7DXY0_9TELE</name>
<feature type="compositionally biased region" description="Polar residues" evidence="1">
    <location>
        <begin position="1"/>
        <end position="14"/>
    </location>
</feature>
<organism evidence="3 4">
    <name type="scientific">Characodon lateralis</name>
    <dbReference type="NCBI Taxonomy" id="208331"/>
    <lineage>
        <taxon>Eukaryota</taxon>
        <taxon>Metazoa</taxon>
        <taxon>Chordata</taxon>
        <taxon>Craniata</taxon>
        <taxon>Vertebrata</taxon>
        <taxon>Euteleostomi</taxon>
        <taxon>Actinopterygii</taxon>
        <taxon>Neopterygii</taxon>
        <taxon>Teleostei</taxon>
        <taxon>Neoteleostei</taxon>
        <taxon>Acanthomorphata</taxon>
        <taxon>Ovalentaria</taxon>
        <taxon>Atherinomorphae</taxon>
        <taxon>Cyprinodontiformes</taxon>
        <taxon>Goodeidae</taxon>
        <taxon>Characodon</taxon>
    </lineage>
</organism>
<sequence>MSEQSVHSRSTAVLSLSGPSSQESEQSSDESQAKTVKTPASEAPLSCPPVAEINLLSTAGEDWMAAECVSCPCVTEGLEREAKVGFNELNEGLLEVLTKSAAPHAHRTPVAETHKPVEVENEGPLSREVSRDVAPQSVSAWSEKEDPACISLGKPLENAPFNMLSDVSEIMFEGDVGLNLRPCVFFLTGVVSLSLVMQAPSALFFIGLLLVLHCF</sequence>
<gene>
    <name evidence="3" type="ORF">CHARACLAT_005599</name>
</gene>
<evidence type="ECO:0000313" key="3">
    <source>
        <dbReference type="EMBL" id="MED6279904.1"/>
    </source>
</evidence>
<dbReference type="Proteomes" id="UP001352852">
    <property type="component" value="Unassembled WGS sequence"/>
</dbReference>